<comment type="caution">
    <text evidence="4">The sequence shown here is derived from an EMBL/GenBank/DDBJ whole genome shotgun (WGS) entry which is preliminary data.</text>
</comment>
<dbReference type="Gene3D" id="2.150.10.10">
    <property type="entry name" value="Serralysin-like metalloprotease, C-terminal"/>
    <property type="match status" value="3"/>
</dbReference>
<reference evidence="4 5" key="1">
    <citation type="submission" date="2018-05" db="EMBL/GenBank/DDBJ databases">
        <title>The draft genome of strain NS-104.</title>
        <authorList>
            <person name="Hang P."/>
            <person name="Jiang J."/>
        </authorList>
    </citation>
    <scope>NUCLEOTIDE SEQUENCE [LARGE SCALE GENOMIC DNA]</scope>
    <source>
        <strain evidence="4 5">NS-104</strain>
    </source>
</reference>
<evidence type="ECO:0000256" key="3">
    <source>
        <dbReference type="SAM" id="MobiDB-lite"/>
    </source>
</evidence>
<dbReference type="InterPro" id="IPR011049">
    <property type="entry name" value="Serralysin-like_metalloprot_C"/>
</dbReference>
<keyword evidence="5" id="KW-1185">Reference proteome</keyword>
<comment type="subcellular location">
    <subcellularLocation>
        <location evidence="1">Secreted</location>
    </subcellularLocation>
</comment>
<dbReference type="PANTHER" id="PTHR38340">
    <property type="entry name" value="S-LAYER PROTEIN"/>
    <property type="match status" value="1"/>
</dbReference>
<proteinExistence type="predicted"/>
<evidence type="ECO:0008006" key="6">
    <source>
        <dbReference type="Google" id="ProtNLM"/>
    </source>
</evidence>
<evidence type="ECO:0000256" key="2">
    <source>
        <dbReference type="ARBA" id="ARBA00022525"/>
    </source>
</evidence>
<dbReference type="PRINTS" id="PR00313">
    <property type="entry name" value="CABNDNGRPT"/>
</dbReference>
<evidence type="ECO:0000313" key="4">
    <source>
        <dbReference type="EMBL" id="PWE55980.1"/>
    </source>
</evidence>
<dbReference type="OrthoDB" id="423072at2"/>
<evidence type="ECO:0000256" key="1">
    <source>
        <dbReference type="ARBA" id="ARBA00004613"/>
    </source>
</evidence>
<dbReference type="InterPro" id="IPR018511">
    <property type="entry name" value="Hemolysin-typ_Ca-bd_CS"/>
</dbReference>
<dbReference type="InterPro" id="IPR050557">
    <property type="entry name" value="RTX_toxin/Mannuronan_C5-epim"/>
</dbReference>
<evidence type="ECO:0000313" key="5">
    <source>
        <dbReference type="Proteomes" id="UP000245252"/>
    </source>
</evidence>
<dbReference type="Proteomes" id="UP000245252">
    <property type="component" value="Unassembled WGS sequence"/>
</dbReference>
<sequence>MKEQIMAQLRGTRAADLMKGTAAADDISGLAGNDSLHGYGGNDDLEGGDGNDYLDGGTGHDELEGGAGDDTLIGGAGHDDLEGGAGRDLFIYGSGRDTIDDFSIWDDEIKLDASLRIESFAELMGKARIVDDGDDVLFDFGNGNTLLLEDTSLNALRAEHFGFKASEGPINGPTQDNDRYVGTAGNDTLLGGDGNDDLEGGAGNDRLDGGGGRNELEGGAGADTFVFSKGITEIEDFKPGTDRVVISKSLGASNFSEMMAMARSIDGGDDVRIDFGGAALTFDDTTLSQLKSSDFFFI</sequence>
<accession>A0A2U2DRN4</accession>
<feature type="region of interest" description="Disordered" evidence="3">
    <location>
        <begin position="167"/>
        <end position="217"/>
    </location>
</feature>
<keyword evidence="2" id="KW-0964">Secreted</keyword>
<dbReference type="GO" id="GO:0005576">
    <property type="term" value="C:extracellular region"/>
    <property type="evidence" value="ECO:0007669"/>
    <property type="project" value="UniProtKB-SubCell"/>
</dbReference>
<dbReference type="Pfam" id="PF00353">
    <property type="entry name" value="HemolysinCabind"/>
    <property type="match status" value="3"/>
</dbReference>
<protein>
    <recommendedName>
        <fullName evidence="6">Calcium-binding protein</fullName>
    </recommendedName>
</protein>
<dbReference type="PANTHER" id="PTHR38340:SF1">
    <property type="entry name" value="S-LAYER PROTEIN"/>
    <property type="match status" value="1"/>
</dbReference>
<dbReference type="InterPro" id="IPR001343">
    <property type="entry name" value="Hemolysn_Ca-bd"/>
</dbReference>
<dbReference type="AlphaFoldDB" id="A0A2U2DRN4"/>
<name>A0A2U2DRN4_9HYPH</name>
<feature type="region of interest" description="Disordered" evidence="3">
    <location>
        <begin position="39"/>
        <end position="78"/>
    </location>
</feature>
<gene>
    <name evidence="4" type="ORF">DEM27_11060</name>
</gene>
<dbReference type="SUPFAM" id="SSF51120">
    <property type="entry name" value="beta-Roll"/>
    <property type="match status" value="2"/>
</dbReference>
<dbReference type="GO" id="GO:0005509">
    <property type="term" value="F:calcium ion binding"/>
    <property type="evidence" value="ECO:0007669"/>
    <property type="project" value="InterPro"/>
</dbReference>
<dbReference type="EMBL" id="QFBC01000004">
    <property type="protein sequence ID" value="PWE55980.1"/>
    <property type="molecule type" value="Genomic_DNA"/>
</dbReference>
<organism evidence="4 5">
    <name type="scientific">Metarhizobium album</name>
    <dbReference type="NCBI Taxonomy" id="2182425"/>
    <lineage>
        <taxon>Bacteria</taxon>
        <taxon>Pseudomonadati</taxon>
        <taxon>Pseudomonadota</taxon>
        <taxon>Alphaproteobacteria</taxon>
        <taxon>Hyphomicrobiales</taxon>
        <taxon>Rhizobiaceae</taxon>
        <taxon>Metarhizobium</taxon>
    </lineage>
</organism>
<dbReference type="PROSITE" id="PS00330">
    <property type="entry name" value="HEMOLYSIN_CALCIUM"/>
    <property type="match status" value="4"/>
</dbReference>